<accession>A0A098YTX1</accession>
<dbReference type="InterPro" id="IPR011990">
    <property type="entry name" value="TPR-like_helical_dom_sf"/>
</dbReference>
<evidence type="ECO:0000313" key="3">
    <source>
        <dbReference type="Proteomes" id="UP000029723"/>
    </source>
</evidence>
<dbReference type="AlphaFoldDB" id="A0A098YTX1"/>
<dbReference type="OrthoDB" id="9803982at2"/>
<dbReference type="Pfam" id="PF13432">
    <property type="entry name" value="TPR_16"/>
    <property type="match status" value="2"/>
</dbReference>
<dbReference type="Pfam" id="PF13181">
    <property type="entry name" value="TPR_8"/>
    <property type="match status" value="1"/>
</dbReference>
<protein>
    <recommendedName>
        <fullName evidence="4">Tetratricopeptide repeat protein</fullName>
    </recommendedName>
</protein>
<dbReference type="Gene3D" id="1.25.40.10">
    <property type="entry name" value="Tetratricopeptide repeat domain"/>
    <property type="match status" value="4"/>
</dbReference>
<feature type="repeat" description="TPR" evidence="1">
    <location>
        <begin position="238"/>
        <end position="271"/>
    </location>
</feature>
<reference evidence="2 3" key="1">
    <citation type="submission" date="2014-07" db="EMBL/GenBank/DDBJ databases">
        <authorList>
            <person name="McCorrison J."/>
            <person name="Sanka R."/>
            <person name="Torralba M."/>
            <person name="Gillis M."/>
            <person name="Haft D.H."/>
            <person name="Methe B."/>
            <person name="Sutton G."/>
            <person name="Nelson K.E."/>
        </authorList>
    </citation>
    <scope>NUCLEOTIDE SEQUENCE [LARGE SCALE GENOMIC DNA]</scope>
    <source>
        <strain evidence="2 3">S9-PR14</strain>
    </source>
</reference>
<dbReference type="SMART" id="SM00028">
    <property type="entry name" value="TPR"/>
    <property type="match status" value="8"/>
</dbReference>
<name>A0A098YTX1_9BACT</name>
<dbReference type="SUPFAM" id="SSF48452">
    <property type="entry name" value="TPR-like"/>
    <property type="match status" value="3"/>
</dbReference>
<dbReference type="EMBL" id="JRPQ01000055">
    <property type="protein sequence ID" value="KGI22772.1"/>
    <property type="molecule type" value="Genomic_DNA"/>
</dbReference>
<evidence type="ECO:0000313" key="2">
    <source>
        <dbReference type="EMBL" id="KGI22772.1"/>
    </source>
</evidence>
<sequence>MTSNNNSYFESKEFKNILQQFEKSQTSGNPMFMDSDDFSDIAEYYFNQGDFKNAKKAIHDGLDIFPHSTDLWILKAKLTALVEKDITKAYTYLERVEDKSDFEYIYLLGKLKLREEQTEEAEKLFRNHLNDLVKEERENFIFDIASLYAVNEQFMKAEDWFELLKSKTDDDCQELKGRILLGLGDYEESERIFQKLIDKNPYSVDYWTDLASLQAINDRFSDAITSCEYAIAINPKNSLAIIIKANSLFNIGNFEEALKYYLAYQQLDPNDVTIDGLIGVSYLQLDQPAKAIAHLKRAEQQNQDDPESLAELYENIALTLSHLGKMDEALSYIDKMQNLECMDMEDIKLTKGHILLENDQIEAAQEIFQEAILQPDASANTVLKIAICSYDCGYVQMAYEVLKNFLEGADETWEYGYSFFAVCCKTLNKTDEFLQAVKKACEKNPEEAQKVLQTFFPEGMAPEEYYNFLLQNQ</sequence>
<gene>
    <name evidence="2" type="ORF">HMPREF9304_02670</name>
</gene>
<dbReference type="RefSeq" id="WP_036926212.1">
    <property type="nucleotide sequence ID" value="NZ_JRPQ01000055.1"/>
</dbReference>
<comment type="caution">
    <text evidence="2">The sequence shown here is derived from an EMBL/GenBank/DDBJ whole genome shotgun (WGS) entry which is preliminary data.</text>
</comment>
<dbReference type="PANTHER" id="PTHR12558:SF13">
    <property type="entry name" value="CELL DIVISION CYCLE PROTEIN 27 HOMOLOG"/>
    <property type="match status" value="1"/>
</dbReference>
<dbReference type="PANTHER" id="PTHR12558">
    <property type="entry name" value="CELL DIVISION CYCLE 16,23,27"/>
    <property type="match status" value="1"/>
</dbReference>
<dbReference type="Proteomes" id="UP000029723">
    <property type="component" value="Unassembled WGS sequence"/>
</dbReference>
<dbReference type="InterPro" id="IPR019734">
    <property type="entry name" value="TPR_rpt"/>
</dbReference>
<keyword evidence="1" id="KW-0802">TPR repeat</keyword>
<organism evidence="2 3">
    <name type="scientific">Hoylesella timonensis S9-PR14</name>
    <dbReference type="NCBI Taxonomy" id="1401062"/>
    <lineage>
        <taxon>Bacteria</taxon>
        <taxon>Pseudomonadati</taxon>
        <taxon>Bacteroidota</taxon>
        <taxon>Bacteroidia</taxon>
        <taxon>Bacteroidales</taxon>
        <taxon>Prevotellaceae</taxon>
        <taxon>Hoylesella</taxon>
    </lineage>
</organism>
<dbReference type="PROSITE" id="PS50005">
    <property type="entry name" value="TPR"/>
    <property type="match status" value="1"/>
</dbReference>
<evidence type="ECO:0000256" key="1">
    <source>
        <dbReference type="PROSITE-ProRule" id="PRU00339"/>
    </source>
</evidence>
<evidence type="ECO:0008006" key="4">
    <source>
        <dbReference type="Google" id="ProtNLM"/>
    </source>
</evidence>
<proteinExistence type="predicted"/>